<accession>A0A094YQD2</accession>
<dbReference type="Proteomes" id="UP000297014">
    <property type="component" value="Unassembled WGS sequence"/>
</dbReference>
<evidence type="ECO:0000313" key="3">
    <source>
        <dbReference type="EMBL" id="KGA95677.1"/>
    </source>
</evidence>
<sequence>MVTVLRVLDYVNSCYTEKDGEVIFNLVKPFLDRGETVVLSFSGVSLIPSAFVNAAFIQLLRYFEFDYIRSKLRFVDSNNQINKMIKLRFDTEVSFKKRLLNV</sequence>
<evidence type="ECO:0000313" key="6">
    <source>
        <dbReference type="Proteomes" id="UP000297014"/>
    </source>
</evidence>
<protein>
    <recommendedName>
        <fullName evidence="2">DUF4325 domain-containing protein</fullName>
    </recommendedName>
</protein>
<comment type="caution">
    <text evidence="3">The sequence shown here is derived from an EMBL/GenBank/DDBJ whole genome shotgun (WGS) entry which is preliminary data.</text>
</comment>
<keyword evidence="1" id="KW-0812">Transmembrane</keyword>
<gene>
    <name evidence="4" type="ORF">AJ85_04725</name>
    <name evidence="3" type="ORF">BALCAV_0220955</name>
</gene>
<evidence type="ECO:0000313" key="4">
    <source>
        <dbReference type="EMBL" id="THG91459.1"/>
    </source>
</evidence>
<feature type="domain" description="DUF4325" evidence="2">
    <location>
        <begin position="19"/>
        <end position="81"/>
    </location>
</feature>
<dbReference type="STRING" id="1218173.BALCAV_0220955"/>
<evidence type="ECO:0000313" key="5">
    <source>
        <dbReference type="Proteomes" id="UP000002754"/>
    </source>
</evidence>
<name>A0A094YQD2_ALKAL</name>
<keyword evidence="5" id="KW-1185">Reference proteome</keyword>
<dbReference type="Pfam" id="PF14213">
    <property type="entry name" value="DUF4325"/>
    <property type="match status" value="1"/>
</dbReference>
<dbReference type="eggNOG" id="ENOG5033E7D">
    <property type="taxonomic scope" value="Bacteria"/>
</dbReference>
<reference evidence="3 5" key="1">
    <citation type="journal article" date="2014" name="Genome Announc.">
        <title>Draft Genome Sequence of Bacillus alcalophilus AV1934, a Classic Alkaliphile Isolated from Human Feces in 1934.</title>
        <authorList>
            <person name="Attie O."/>
            <person name="Jayaprakash A."/>
            <person name="Shah H."/>
            <person name="Paulsen I.T."/>
            <person name="Morino M."/>
            <person name="Takahashi Y."/>
            <person name="Narumi I."/>
            <person name="Sachidanandam R."/>
            <person name="Satoh K."/>
            <person name="Ito M."/>
            <person name="Krulwich T.A."/>
        </authorList>
    </citation>
    <scope>NUCLEOTIDE SEQUENCE [LARGE SCALE GENOMIC DNA]</scope>
    <source>
        <strain evidence="3 5">AV1934</strain>
    </source>
</reference>
<evidence type="ECO:0000256" key="1">
    <source>
        <dbReference type="SAM" id="Phobius"/>
    </source>
</evidence>
<keyword evidence="1" id="KW-1133">Transmembrane helix</keyword>
<dbReference type="Proteomes" id="UP000002754">
    <property type="component" value="Unassembled WGS sequence"/>
</dbReference>
<feature type="transmembrane region" description="Helical" evidence="1">
    <location>
        <begin position="37"/>
        <end position="63"/>
    </location>
</feature>
<organism evidence="3 5">
    <name type="scientific">Alkalihalobacillus alcalophilus ATCC 27647 = CGMCC 1.3604</name>
    <dbReference type="NCBI Taxonomy" id="1218173"/>
    <lineage>
        <taxon>Bacteria</taxon>
        <taxon>Bacillati</taxon>
        <taxon>Bacillota</taxon>
        <taxon>Bacilli</taxon>
        <taxon>Bacillales</taxon>
        <taxon>Bacillaceae</taxon>
        <taxon>Alkalihalobacillus</taxon>
    </lineage>
</organism>
<evidence type="ECO:0000259" key="2">
    <source>
        <dbReference type="Pfam" id="PF14213"/>
    </source>
</evidence>
<dbReference type="AlphaFoldDB" id="A0A094YQD2"/>
<reference evidence="4 6" key="2">
    <citation type="submission" date="2014-01" db="EMBL/GenBank/DDBJ databases">
        <title>Draft genome sequencing of Bacillus alcalophilus CGMCC 1.3604.</title>
        <authorList>
            <person name="Yang J."/>
            <person name="Diao L."/>
            <person name="Yang S."/>
        </authorList>
    </citation>
    <scope>NUCLEOTIDE SEQUENCE [LARGE SCALE GENOMIC DNA]</scope>
    <source>
        <strain evidence="4 6">CGMCC 1.3604</strain>
    </source>
</reference>
<dbReference type="OrthoDB" id="8455606at2"/>
<dbReference type="EMBL" id="ALPT02000114">
    <property type="protein sequence ID" value="KGA95677.1"/>
    <property type="molecule type" value="Genomic_DNA"/>
</dbReference>
<keyword evidence="1" id="KW-0472">Membrane</keyword>
<proteinExistence type="predicted"/>
<dbReference type="InterPro" id="IPR025474">
    <property type="entry name" value="DUF4325"/>
</dbReference>
<dbReference type="RefSeq" id="WP_003321593.1">
    <property type="nucleotide sequence ID" value="NZ_ALPT02000114.1"/>
</dbReference>
<dbReference type="EMBL" id="JALP01000068">
    <property type="protein sequence ID" value="THG91459.1"/>
    <property type="molecule type" value="Genomic_DNA"/>
</dbReference>